<dbReference type="Pfam" id="PF10677">
    <property type="entry name" value="DUF2490"/>
    <property type="match status" value="1"/>
</dbReference>
<dbReference type="Gene3D" id="2.40.160.20">
    <property type="match status" value="1"/>
</dbReference>
<protein>
    <recommendedName>
        <fullName evidence="3">DUF2490 domain-containing protein</fullName>
    </recommendedName>
</protein>
<proteinExistence type="predicted"/>
<reference evidence="2" key="1">
    <citation type="submission" date="2016-10" db="EMBL/GenBank/DDBJ databases">
        <authorList>
            <person name="Varghese N."/>
            <person name="Submissions S."/>
        </authorList>
    </citation>
    <scope>NUCLEOTIDE SEQUENCE [LARGE SCALE GENOMIC DNA]</scope>
    <source>
        <strain evidence="2">BP1-148</strain>
    </source>
</reference>
<gene>
    <name evidence="1" type="ORF">SAMN04487901_12420</name>
</gene>
<accession>A0A1G8BVC1</accession>
<keyword evidence="2" id="KW-1185">Reference proteome</keyword>
<evidence type="ECO:0000313" key="2">
    <source>
        <dbReference type="Proteomes" id="UP000198779"/>
    </source>
</evidence>
<dbReference type="RefSeq" id="WP_091819194.1">
    <property type="nucleotide sequence ID" value="NZ_CP091791.1"/>
</dbReference>
<evidence type="ECO:0008006" key="3">
    <source>
        <dbReference type="Google" id="ProtNLM"/>
    </source>
</evidence>
<organism evidence="1 2">
    <name type="scientific">Prevotella communis</name>
    <dbReference type="NCBI Taxonomy" id="2913614"/>
    <lineage>
        <taxon>Bacteria</taxon>
        <taxon>Pseudomonadati</taxon>
        <taxon>Bacteroidota</taxon>
        <taxon>Bacteroidia</taxon>
        <taxon>Bacteroidales</taxon>
        <taxon>Prevotellaceae</taxon>
        <taxon>Prevotella</taxon>
    </lineage>
</organism>
<dbReference type="SUPFAM" id="SSF56935">
    <property type="entry name" value="Porins"/>
    <property type="match status" value="1"/>
</dbReference>
<dbReference type="AlphaFoldDB" id="A0A1G8BVC1"/>
<dbReference type="STRING" id="645274.SAMN04487901_12420"/>
<name>A0A1G8BVC1_9BACT</name>
<dbReference type="Proteomes" id="UP000198779">
    <property type="component" value="Unassembled WGS sequence"/>
</dbReference>
<dbReference type="InterPro" id="IPR019619">
    <property type="entry name" value="DUF2490"/>
</dbReference>
<sequence>MEKRLIILLLAVVAALPRLYAQSESGMILGLEVEKKINKQLGVSLEADYRSRNDFKTSDRWSVGLNADYKLAKWLKADAGYTYLNTHFGEKITKGASKTKWRPSYWGPRHRFHASLGADYKVWSNLRVSLRERWQYTYRPEKSVERWKIDETLKTKSLDSDYIRESKGKHQLRTRLQVEWDQKRAMFTPYANVEFYNSMAIEKIRYTVGTDIKITKQHSFGLYYRFQDMRNSDAEDADPDMHYFGVGYKLKL</sequence>
<dbReference type="EMBL" id="FNCQ01000024">
    <property type="protein sequence ID" value="SDH36999.1"/>
    <property type="molecule type" value="Genomic_DNA"/>
</dbReference>
<evidence type="ECO:0000313" key="1">
    <source>
        <dbReference type="EMBL" id="SDH36999.1"/>
    </source>
</evidence>